<dbReference type="GO" id="GO:0000166">
    <property type="term" value="F:nucleotide binding"/>
    <property type="evidence" value="ECO:0007669"/>
    <property type="project" value="InterPro"/>
</dbReference>
<evidence type="ECO:0000256" key="2">
    <source>
        <dbReference type="ARBA" id="ARBA00012417"/>
    </source>
</evidence>
<reference evidence="13 14" key="1">
    <citation type="submission" date="2025-04" db="UniProtKB">
        <authorList>
            <consortium name="RefSeq"/>
        </authorList>
    </citation>
    <scope>IDENTIFICATION</scope>
</reference>
<feature type="compositionally biased region" description="Pro residues" evidence="10">
    <location>
        <begin position="130"/>
        <end position="140"/>
    </location>
</feature>
<dbReference type="PROSITE" id="PS50157">
    <property type="entry name" value="ZINC_FINGER_C2H2_2"/>
    <property type="match status" value="4"/>
</dbReference>
<evidence type="ECO:0000259" key="11">
    <source>
        <dbReference type="PROSITE" id="PS50157"/>
    </source>
</evidence>
<feature type="region of interest" description="Disordered" evidence="10">
    <location>
        <begin position="49"/>
        <end position="154"/>
    </location>
</feature>
<keyword evidence="7" id="KW-0238">DNA-binding</keyword>
<protein>
    <recommendedName>
        <fullName evidence="2">DNA-directed DNA polymerase</fullName>
        <ecNumber evidence="2">2.7.7.7</ecNumber>
    </recommendedName>
</protein>
<keyword evidence="3" id="KW-0808">Transferase</keyword>
<dbReference type="PANTHER" id="PTHR33206">
    <property type="entry name" value="PROTEIN CBG10425"/>
    <property type="match status" value="1"/>
</dbReference>
<evidence type="ECO:0000256" key="9">
    <source>
        <dbReference type="PROSITE-ProRule" id="PRU00042"/>
    </source>
</evidence>
<evidence type="ECO:0000313" key="14">
    <source>
        <dbReference type="RefSeq" id="XP_022110365.1"/>
    </source>
</evidence>
<sequence>MKRVLGVHECLVCNKTFTRRDALRRHKTTHTTVKSVSCPECGASFRRTDNMKRHRCSQHQQRTDPARPTSSATTAPHNRSGTSRPEPPVQPTDGAHHQPDDQPGCSHWPDPATLAPAHPIANSNQQSMTAPPPATAPAPAPTSDNPRKCPGCGKAFPLIESMHRHYARVHTGQRPTPPSPQPIDDRFEEDPLVYPEGDEDDLGLTDIIRDNWESIRAFQVTGHPVEDIYNIRVVQSSKNHRNTAQKILSNLTDHEQLINVSFGAIVRHDETGELRFFDADSVRFFPTPVSFDSHFLEQFEDEVIADFVRGHFKDWSLVALTNIRLFVRHAPDPLRDDPEEFPAEMEVDDDEVGRVYRNNWAAIRTHHRIGRVIQDIYNIRMDRPEASFMRIMNGIFKKLTCRVKVNLSCGFILRHNETGELRYFHPSHNNAKLFSIPFTIGSQGDMDSLIEALEALDVVEYARQQRPDTKWTVVVLTNLAVYVNKMPQFYIGAPPQSLPDFVKNNRGLHNLTHNPNNWQRYNDNLCFFRCLALNRGAPLRGLERTTQDLAETFQRSTGRQISRGVTMEDLSEAERIFEVTIQVYSLTQVDNGDDRQQTRVHLIRRSHRRYAANLHLHLFQEHFSYIFDLNKFSQTYECEKCRMIFNRSSNLQRHVPTCNVNVKHRFPGGVYNLPDTIFDKLEEAGIDVEENLKYYPYRATYDYECYFDNVDQNGGQEKLTWCNRHELLSVSVASNVPNFDSARCFVSDGDPASLVGRMVNYLHEISEAAFINLTEKFEDVFSRIQELVELQQNQEGKQPRARDDTAPTKKVAAEKLREELEHYLGELPVIGFNSSKYDLNVIKKHLYQRLKEAGDPVEMVIKRGGSYMALKTKKLKFLDISNYLAPGYSYEKFLKAYDCAHDKGFFPYEYMTNLNKLHETALPPHEAFFSTLKETNITEEDYRYCQQVWRDEGMTTLRDLLVWYNNLDVLPFLDAIQKMFNFYKERRMDMFKTAISVPGLSLQYLFLTLADNISFSLIDEPNKDLYYLLKKNIVGGPSIVFHRYHERGKTQIRGGPQQCANIVGFDANALYLWSLMQPMPVGTFIRRREEDNFKPVPSHKWGAKASEWLEWVAHTDGLFIRHQLNRGEKRVGSRAIPVDGFCKENNTVYQFHGCFWHGHRCHLNPQEFNPVKNLPRAELRRQTEEISTYIRAQGHSLVEMWECEWTRLQQEDANAADFVRSRRLPHQHKTLNQRGILDAVVNEELFGLVECDIEVPAQLRETFAEMPPIFKNVEISREDIGDHMREYAEREGLMKSPRRSLIGSMFGRRILLASPLLRWYIQHGLHVTHIYQFIQYGQAACFQPFGEAVSNARRDGDVDPSKGIIADTMKLLGNSAYGKTVTNQEKHLQVQVAHSDEAASRLINLPNFRALHTLDEKLYEVELNKKAIRLGLPLQIGFFVYQYAKLRMLQFYFDFLLKFIDPADFQLCEMDTDSAYMAISAQRLEDIIKPHLRDQFQREKSSWFPRNDTPTHRAFDKRTPGLFKVEWEGDGIVALCSKTYYCFGDQDKVSCKGINKRTNNISKRRYLDTLQTQQAGEGVNRGFRMREDGMHTYQQVKTAFTYLYPKRKVAPDGVTTTYLDL</sequence>
<proteinExistence type="inferred from homology"/>
<dbReference type="Pfam" id="PF13912">
    <property type="entry name" value="zf-C2H2_6"/>
    <property type="match status" value="1"/>
</dbReference>
<dbReference type="SMART" id="SM00355">
    <property type="entry name" value="ZnF_C2H2"/>
    <property type="match status" value="4"/>
</dbReference>
<dbReference type="Pfam" id="PF00096">
    <property type="entry name" value="zf-C2H2"/>
    <property type="match status" value="2"/>
</dbReference>
<dbReference type="Pfam" id="PF03175">
    <property type="entry name" value="DNA_pol_B_2"/>
    <property type="match status" value="1"/>
</dbReference>
<feature type="compositionally biased region" description="Polar residues" evidence="10">
    <location>
        <begin position="68"/>
        <end position="83"/>
    </location>
</feature>
<evidence type="ECO:0000256" key="5">
    <source>
        <dbReference type="ARBA" id="ARBA00022705"/>
    </source>
</evidence>
<evidence type="ECO:0000256" key="7">
    <source>
        <dbReference type="ARBA" id="ARBA00023125"/>
    </source>
</evidence>
<dbReference type="RefSeq" id="XP_022110364.1">
    <property type="nucleotide sequence ID" value="XM_022254672.1"/>
</dbReference>
<keyword evidence="5" id="KW-0235">DNA replication</keyword>
<accession>A0A8B7ZY69</accession>
<evidence type="ECO:0000256" key="4">
    <source>
        <dbReference type="ARBA" id="ARBA00022695"/>
    </source>
</evidence>
<dbReference type="InterPro" id="IPR004868">
    <property type="entry name" value="DNA-dir_DNA_pol_B_mt/vir"/>
</dbReference>
<evidence type="ECO:0000256" key="8">
    <source>
        <dbReference type="ARBA" id="ARBA00049244"/>
    </source>
</evidence>
<evidence type="ECO:0000256" key="1">
    <source>
        <dbReference type="ARBA" id="ARBA00005755"/>
    </source>
</evidence>
<evidence type="ECO:0000256" key="6">
    <source>
        <dbReference type="ARBA" id="ARBA00022932"/>
    </source>
</evidence>
<evidence type="ECO:0000313" key="13">
    <source>
        <dbReference type="RefSeq" id="XP_022110364.1"/>
    </source>
</evidence>
<dbReference type="Gene3D" id="3.40.960.10">
    <property type="entry name" value="VSR Endonuclease"/>
    <property type="match status" value="1"/>
</dbReference>
<dbReference type="RefSeq" id="XP_022110365.1">
    <property type="nucleotide sequence ID" value="XM_022254673.1"/>
</dbReference>
<dbReference type="SUPFAM" id="SSF56672">
    <property type="entry name" value="DNA/RNA polymerases"/>
    <property type="match status" value="1"/>
</dbReference>
<keyword evidence="9" id="KW-0863">Zinc-finger</keyword>
<comment type="similarity">
    <text evidence="1">Belongs to the DNA polymerase type-B family.</text>
</comment>
<dbReference type="InterPro" id="IPR036236">
    <property type="entry name" value="Znf_C2H2_sf"/>
</dbReference>
<feature type="domain" description="C2H2-type" evidence="11">
    <location>
        <begin position="636"/>
        <end position="654"/>
    </location>
</feature>
<dbReference type="SUPFAM" id="SSF57667">
    <property type="entry name" value="beta-beta-alpha zinc fingers"/>
    <property type="match status" value="2"/>
</dbReference>
<dbReference type="GO" id="GO:0006260">
    <property type="term" value="P:DNA replication"/>
    <property type="evidence" value="ECO:0007669"/>
    <property type="project" value="UniProtKB-KW"/>
</dbReference>
<keyword evidence="12" id="KW-1185">Reference proteome</keyword>
<dbReference type="GO" id="GO:0003677">
    <property type="term" value="F:DNA binding"/>
    <property type="evidence" value="ECO:0007669"/>
    <property type="project" value="UniProtKB-KW"/>
</dbReference>
<organism evidence="12 13">
    <name type="scientific">Acanthaster planci</name>
    <name type="common">Crown-of-thorns starfish</name>
    <dbReference type="NCBI Taxonomy" id="133434"/>
    <lineage>
        <taxon>Eukaryota</taxon>
        <taxon>Metazoa</taxon>
        <taxon>Echinodermata</taxon>
        <taxon>Eleutherozoa</taxon>
        <taxon>Asterozoa</taxon>
        <taxon>Asteroidea</taxon>
        <taxon>Valvatacea</taxon>
        <taxon>Valvatida</taxon>
        <taxon>Acanthasteridae</taxon>
        <taxon>Acanthaster</taxon>
    </lineage>
</organism>
<keyword evidence="6" id="KW-0239">DNA-directed DNA polymerase</keyword>
<keyword evidence="9" id="KW-0479">Metal-binding</keyword>
<evidence type="ECO:0000313" key="12">
    <source>
        <dbReference type="Proteomes" id="UP000694845"/>
    </source>
</evidence>
<dbReference type="KEGG" id="aplc:110989947"/>
<dbReference type="InterPro" id="IPR012337">
    <property type="entry name" value="RNaseH-like_sf"/>
</dbReference>
<keyword evidence="9" id="KW-0862">Zinc</keyword>
<feature type="domain" description="C2H2-type" evidence="11">
    <location>
        <begin position="8"/>
        <end position="35"/>
    </location>
</feature>
<comment type="catalytic activity">
    <reaction evidence="8">
        <text>DNA(n) + a 2'-deoxyribonucleoside 5'-triphosphate = DNA(n+1) + diphosphate</text>
        <dbReference type="Rhea" id="RHEA:22508"/>
        <dbReference type="Rhea" id="RHEA-COMP:17339"/>
        <dbReference type="Rhea" id="RHEA-COMP:17340"/>
        <dbReference type="ChEBI" id="CHEBI:33019"/>
        <dbReference type="ChEBI" id="CHEBI:61560"/>
        <dbReference type="ChEBI" id="CHEBI:173112"/>
        <dbReference type="EC" id="2.7.7.7"/>
    </reaction>
</comment>
<evidence type="ECO:0000256" key="3">
    <source>
        <dbReference type="ARBA" id="ARBA00022679"/>
    </source>
</evidence>
<dbReference type="OMA" id="PLLRWYI"/>
<feature type="domain" description="C2H2-type" evidence="11">
    <location>
        <begin position="36"/>
        <end position="64"/>
    </location>
</feature>
<dbReference type="PANTHER" id="PTHR33206:SF1">
    <property type="entry name" value="DNA-DIRECTED DNA POLYMERASE"/>
    <property type="match status" value="1"/>
</dbReference>
<dbReference type="Proteomes" id="UP000694845">
    <property type="component" value="Unplaced"/>
</dbReference>
<dbReference type="PROSITE" id="PS00028">
    <property type="entry name" value="ZINC_FINGER_C2H2_1"/>
    <property type="match status" value="3"/>
</dbReference>
<dbReference type="GO" id="GO:0003887">
    <property type="term" value="F:DNA-directed DNA polymerase activity"/>
    <property type="evidence" value="ECO:0007669"/>
    <property type="project" value="UniProtKB-KW"/>
</dbReference>
<dbReference type="Gene3D" id="3.30.160.60">
    <property type="entry name" value="Classic Zinc Finger"/>
    <property type="match status" value="2"/>
</dbReference>
<dbReference type="GO" id="GO:0008270">
    <property type="term" value="F:zinc ion binding"/>
    <property type="evidence" value="ECO:0007669"/>
    <property type="project" value="UniProtKB-KW"/>
</dbReference>
<feature type="domain" description="C2H2-type" evidence="11">
    <location>
        <begin position="147"/>
        <end position="175"/>
    </location>
</feature>
<name>A0A8B7ZY69_ACAPL</name>
<dbReference type="EC" id="2.7.7.7" evidence="2"/>
<dbReference type="InterPro" id="IPR013087">
    <property type="entry name" value="Znf_C2H2_type"/>
</dbReference>
<dbReference type="SUPFAM" id="SSF53098">
    <property type="entry name" value="Ribonuclease H-like"/>
    <property type="match status" value="1"/>
</dbReference>
<keyword evidence="4" id="KW-0548">Nucleotidyltransferase</keyword>
<dbReference type="GeneID" id="110989947"/>
<gene>
    <name evidence="13 14" type="primary">LOC110989947</name>
</gene>
<evidence type="ECO:0000256" key="10">
    <source>
        <dbReference type="SAM" id="MobiDB-lite"/>
    </source>
</evidence>
<dbReference type="InterPro" id="IPR043502">
    <property type="entry name" value="DNA/RNA_pol_sf"/>
</dbReference>
<dbReference type="OrthoDB" id="5988713at2759"/>